<dbReference type="PROSITE" id="PS50005">
    <property type="entry name" value="TPR"/>
    <property type="match status" value="1"/>
</dbReference>
<evidence type="ECO:0000313" key="3">
    <source>
        <dbReference type="Proteomes" id="UP000662747"/>
    </source>
</evidence>
<accession>A0ABX7P637</accession>
<keyword evidence="3" id="KW-1185">Reference proteome</keyword>
<dbReference type="Pfam" id="PF14559">
    <property type="entry name" value="TPR_19"/>
    <property type="match status" value="1"/>
</dbReference>
<organism evidence="2 3">
    <name type="scientific">Pyxidicoccus parkwayensis</name>
    <dbReference type="NCBI Taxonomy" id="2813578"/>
    <lineage>
        <taxon>Bacteria</taxon>
        <taxon>Pseudomonadati</taxon>
        <taxon>Myxococcota</taxon>
        <taxon>Myxococcia</taxon>
        <taxon>Myxococcales</taxon>
        <taxon>Cystobacterineae</taxon>
        <taxon>Myxococcaceae</taxon>
        <taxon>Pyxidicoccus</taxon>
    </lineage>
</organism>
<name>A0ABX7P637_9BACT</name>
<dbReference type="InterPro" id="IPR011990">
    <property type="entry name" value="TPR-like_helical_dom_sf"/>
</dbReference>
<dbReference type="RefSeq" id="WP_206727459.1">
    <property type="nucleotide sequence ID" value="NZ_CP071090.1"/>
</dbReference>
<dbReference type="Gene3D" id="1.25.40.10">
    <property type="entry name" value="Tetratricopeptide repeat domain"/>
    <property type="match status" value="1"/>
</dbReference>
<keyword evidence="1" id="KW-0802">TPR repeat</keyword>
<dbReference type="EMBL" id="CP071090">
    <property type="protein sequence ID" value="QSQ25908.1"/>
    <property type="molecule type" value="Genomic_DNA"/>
</dbReference>
<sequence length="298" mass="33093">MKPDAVKKFTKAINSIVALPKESVIKKVAGLAEAEPDEPAYHLALAMLSGFGSDFFGNRERVAIHLAAGKRLLDQRAALADEDPHQKFSRHLHDILDIEQQLATLRERWILASREMRRALPQLPRDEQEFFETVAATVTALSLLKVEPANGNAKQRLRKTFDVGAKAKIGDFAGFSLAHAHRQDLERDEAKGVAEKLEKAHPRSVLVKEMLGSIASSLGDRKNAVRYYEEAQALAPESIPVMIGLAIALRNAGDVDRARDVLRQAVQSDKNGRYAVYTRDVLASLDRPPKKPEPKRRS</sequence>
<protein>
    <submittedName>
        <fullName evidence="2">Tetratricopeptide repeat protein</fullName>
    </submittedName>
</protein>
<dbReference type="SUPFAM" id="SSF48452">
    <property type="entry name" value="TPR-like"/>
    <property type="match status" value="1"/>
</dbReference>
<evidence type="ECO:0000313" key="2">
    <source>
        <dbReference type="EMBL" id="QSQ25908.1"/>
    </source>
</evidence>
<dbReference type="Proteomes" id="UP000662747">
    <property type="component" value="Chromosome"/>
</dbReference>
<gene>
    <name evidence="2" type="ORF">JY651_13670</name>
</gene>
<reference evidence="2 3" key="1">
    <citation type="submission" date="2021-02" db="EMBL/GenBank/DDBJ databases">
        <title>De Novo genome assembly of isolated myxobacteria.</title>
        <authorList>
            <person name="Stevens D.C."/>
        </authorList>
    </citation>
    <scope>NUCLEOTIDE SEQUENCE [LARGE SCALE GENOMIC DNA]</scope>
    <source>
        <strain evidence="3">SCPEA02</strain>
    </source>
</reference>
<proteinExistence type="predicted"/>
<feature type="repeat" description="TPR" evidence="1">
    <location>
        <begin position="205"/>
        <end position="238"/>
    </location>
</feature>
<evidence type="ECO:0000256" key="1">
    <source>
        <dbReference type="PROSITE-ProRule" id="PRU00339"/>
    </source>
</evidence>
<dbReference type="InterPro" id="IPR019734">
    <property type="entry name" value="TPR_rpt"/>
</dbReference>